<keyword evidence="2" id="KW-1185">Reference proteome</keyword>
<proteinExistence type="predicted"/>
<accession>A0A5K7S3A1</accession>
<dbReference type="EMBL" id="AP018694">
    <property type="protein sequence ID" value="BBE15950.1"/>
    <property type="molecule type" value="Genomic_DNA"/>
</dbReference>
<organism evidence="1 2">
    <name type="scientific">Aquipluma nitroreducens</name>
    <dbReference type="NCBI Taxonomy" id="2010828"/>
    <lineage>
        <taxon>Bacteria</taxon>
        <taxon>Pseudomonadati</taxon>
        <taxon>Bacteroidota</taxon>
        <taxon>Bacteroidia</taxon>
        <taxon>Marinilabiliales</taxon>
        <taxon>Prolixibacteraceae</taxon>
        <taxon>Aquipluma</taxon>
    </lineage>
</organism>
<name>A0A5K7S3A1_9BACT</name>
<gene>
    <name evidence="1" type="ORF">AQPE_0086</name>
</gene>
<reference evidence="1" key="1">
    <citation type="journal article" date="2020" name="Int. J. Syst. Evol. Microbiol.">
        <title>Aquipluma nitroreducens gen. nov. sp. nov., a novel facultatively anaerobic bacterium isolated from a freshwater lake.</title>
        <authorList>
            <person name="Watanabe M."/>
            <person name="Kojima H."/>
            <person name="Fukui M."/>
        </authorList>
    </citation>
    <scope>NUCLEOTIDE SEQUENCE</scope>
    <source>
        <strain evidence="1">MeG22</strain>
    </source>
</reference>
<evidence type="ECO:0000313" key="1">
    <source>
        <dbReference type="EMBL" id="BBE15950.1"/>
    </source>
</evidence>
<evidence type="ECO:0000313" key="2">
    <source>
        <dbReference type="Proteomes" id="UP001193389"/>
    </source>
</evidence>
<protein>
    <submittedName>
        <fullName evidence="1">Uncharacterized protein</fullName>
    </submittedName>
</protein>
<dbReference type="KEGG" id="anf:AQPE_0086"/>
<dbReference type="Proteomes" id="UP001193389">
    <property type="component" value="Chromosome"/>
</dbReference>
<dbReference type="AlphaFoldDB" id="A0A5K7S3A1"/>
<sequence>MAPELHDIRNTPNNNDQTSLFNVPVFKVYPTSADKAMGKEIRTLPSSSIIFIQKDMMTKWLIVNEKL</sequence>